<dbReference type="PANTHER" id="PTHR28498:SF1">
    <property type="entry name" value="ZINC FINGER SWIM DOMAIN-CONTAINING PROTEIN 7"/>
    <property type="match status" value="1"/>
</dbReference>
<keyword evidence="1" id="KW-0862">Zinc</keyword>
<evidence type="ECO:0000313" key="3">
    <source>
        <dbReference type="EMBL" id="KAK6588551.1"/>
    </source>
</evidence>
<evidence type="ECO:0000259" key="2">
    <source>
        <dbReference type="PROSITE" id="PS50966"/>
    </source>
</evidence>
<keyword evidence="1" id="KW-0863">Zinc-finger</keyword>
<keyword evidence="4" id="KW-1185">Reference proteome</keyword>
<evidence type="ECO:0000256" key="1">
    <source>
        <dbReference type="PROSITE-ProRule" id="PRU00325"/>
    </source>
</evidence>
<keyword evidence="1" id="KW-0479">Metal-binding</keyword>
<protein>
    <recommendedName>
        <fullName evidence="2">SWIM-type domain-containing protein</fullName>
    </recommendedName>
</protein>
<comment type="caution">
    <text evidence="3">The sequence shown here is derived from an EMBL/GenBank/DDBJ whole genome shotgun (WGS) entry which is preliminary data.</text>
</comment>
<feature type="domain" description="SWIM-type" evidence="2">
    <location>
        <begin position="134"/>
        <end position="183"/>
    </location>
</feature>
<dbReference type="GO" id="GO:0000724">
    <property type="term" value="P:double-strand break repair via homologous recombination"/>
    <property type="evidence" value="ECO:0007669"/>
    <property type="project" value="TreeGrafter"/>
</dbReference>
<reference evidence="3 4" key="1">
    <citation type="submission" date="2023-10" db="EMBL/GenBank/DDBJ databases">
        <title>Comparative genomics analysis reveals potential genetic determinants of host preference in Cryptosporidium xiaoi.</title>
        <authorList>
            <person name="Xiao L."/>
            <person name="Li J."/>
        </authorList>
    </citation>
    <scope>NUCLEOTIDE SEQUENCE [LARGE SCALE GENOMIC DNA]</scope>
    <source>
        <strain evidence="3 4">52996</strain>
    </source>
</reference>
<dbReference type="InterPro" id="IPR007527">
    <property type="entry name" value="Znf_SWIM"/>
</dbReference>
<dbReference type="PANTHER" id="PTHR28498">
    <property type="entry name" value="ZINC FINGER SWIM DOMAIN-CONTAINING PROTEIN 7"/>
    <property type="match status" value="1"/>
</dbReference>
<sequence>MPYIFKYSLNKNLDHLNALVNLINNLKPLSNCDSSDNTYFEDGYLDNSCKGDIVNEEEIGGKFKSEKMKYNDINDVDLMKKNTVNKNNIVLDWNMKILKTISELCPSIFSKAISLLDNGVINIFIEINTNRRFYIVENKNKTRELSYIVMRHFCSCRSYINKVVIRKSDFTCKHELACSIIDAIYISNINNKESNVSNFSILNNKLIKVIILNEYDYSEKYLNYISDFFIDNGTFKSYF</sequence>
<organism evidence="3 4">
    <name type="scientific">Cryptosporidium xiaoi</name>
    <dbReference type="NCBI Taxonomy" id="659607"/>
    <lineage>
        <taxon>Eukaryota</taxon>
        <taxon>Sar</taxon>
        <taxon>Alveolata</taxon>
        <taxon>Apicomplexa</taxon>
        <taxon>Conoidasida</taxon>
        <taxon>Coccidia</taxon>
        <taxon>Eucoccidiorida</taxon>
        <taxon>Eimeriorina</taxon>
        <taxon>Cryptosporidiidae</taxon>
        <taxon>Cryptosporidium</taxon>
    </lineage>
</organism>
<dbReference type="PROSITE" id="PS50966">
    <property type="entry name" value="ZF_SWIM"/>
    <property type="match status" value="1"/>
</dbReference>
<dbReference type="EMBL" id="JAWDEY010000032">
    <property type="protein sequence ID" value="KAK6588551.1"/>
    <property type="molecule type" value="Genomic_DNA"/>
</dbReference>
<accession>A0AAV9XV27</accession>
<dbReference type="Proteomes" id="UP001311799">
    <property type="component" value="Unassembled WGS sequence"/>
</dbReference>
<proteinExistence type="predicted"/>
<dbReference type="GO" id="GO:0008270">
    <property type="term" value="F:zinc ion binding"/>
    <property type="evidence" value="ECO:0007669"/>
    <property type="project" value="UniProtKB-KW"/>
</dbReference>
<dbReference type="AlphaFoldDB" id="A0AAV9XV27"/>
<name>A0AAV9XV27_9CRYT</name>
<evidence type="ECO:0000313" key="4">
    <source>
        <dbReference type="Proteomes" id="UP001311799"/>
    </source>
</evidence>
<gene>
    <name evidence="3" type="ORF">RS030_4527</name>
</gene>